<dbReference type="EC" id="3.5.1.4" evidence="3"/>
<dbReference type="Pfam" id="PF01425">
    <property type="entry name" value="Amidase"/>
    <property type="match status" value="1"/>
</dbReference>
<accession>A0A5N6SNB0</accession>
<evidence type="ECO:0000256" key="2">
    <source>
        <dbReference type="ARBA" id="ARBA00009199"/>
    </source>
</evidence>
<dbReference type="OrthoDB" id="6428749at2759"/>
<feature type="active site" description="Acyl-ester intermediate" evidence="5">
    <location>
        <position position="236"/>
    </location>
</feature>
<dbReference type="PROSITE" id="PS00571">
    <property type="entry name" value="AMIDASES"/>
    <property type="match status" value="1"/>
</dbReference>
<proteinExistence type="inferred from homology"/>
<dbReference type="AlphaFoldDB" id="A0A5N6SNB0"/>
<sequence length="539" mass="58473">MSSCIGANWETRAARCREILEQSLPKSYLLSPDQIPPASQTRVIDYPRESGILSEKELLITDNTAAGLVSQMGSGIWTAEEVMRAFLKRATMGQQLINFATEFLAESALAQARRLDQVFKETGKIVGPLHGVPISAKEHIGMKGRVCNAGFVSWCDHVSPDDAYVVQFLQNAGAIVHVRTNEPQSLMHVDSANNITGRTLNPWNRNLSPGGSSGGESASVSFGCSPLGIGSDMGGSIRMPAAFTGVYGLRPTAGRLPLAGIKAAGLGQQSLPGVVGPLARSLEDLELFMKSILDQEPWQKDASLTPVPWRSVGGLANLTIGILKDDGVVRPHPPISRAIKTTEDKLRAAGVNVVEWEPFQHREIYDLANAFFAADGFQNLTEALEASGEPILPLTKVVYGWGEEMTVYKNWELNYKREVFRAQYHGLMKLRGVDVILSPAYPGVAPEHETGTYIGYTSVWNALDHPAVIIPTGLHVDPSLDPEESSYVPRNELDAAEHAKYSVHKFKDAPIALQLIGPRFGDEMLLAAAGCVEKSIKSP</sequence>
<evidence type="ECO:0000259" key="6">
    <source>
        <dbReference type="Pfam" id="PF01425"/>
    </source>
</evidence>
<dbReference type="Proteomes" id="UP000325672">
    <property type="component" value="Unassembled WGS sequence"/>
</dbReference>
<organism evidence="7 8">
    <name type="scientific">Aspergillus pseudotamarii</name>
    <dbReference type="NCBI Taxonomy" id="132259"/>
    <lineage>
        <taxon>Eukaryota</taxon>
        <taxon>Fungi</taxon>
        <taxon>Dikarya</taxon>
        <taxon>Ascomycota</taxon>
        <taxon>Pezizomycotina</taxon>
        <taxon>Eurotiomycetes</taxon>
        <taxon>Eurotiomycetidae</taxon>
        <taxon>Eurotiales</taxon>
        <taxon>Aspergillaceae</taxon>
        <taxon>Aspergillus</taxon>
        <taxon>Aspergillus subgen. Circumdati</taxon>
    </lineage>
</organism>
<evidence type="ECO:0000313" key="8">
    <source>
        <dbReference type="Proteomes" id="UP000325672"/>
    </source>
</evidence>
<keyword evidence="4" id="KW-0378">Hydrolase</keyword>
<dbReference type="RefSeq" id="XP_031912128.1">
    <property type="nucleotide sequence ID" value="XM_032062421.1"/>
</dbReference>
<evidence type="ECO:0000256" key="4">
    <source>
        <dbReference type="ARBA" id="ARBA00022801"/>
    </source>
</evidence>
<dbReference type="InterPro" id="IPR020556">
    <property type="entry name" value="Amidase_CS"/>
</dbReference>
<comment type="catalytic activity">
    <reaction evidence="1">
        <text>a monocarboxylic acid amide + H2O = a monocarboxylate + NH4(+)</text>
        <dbReference type="Rhea" id="RHEA:12020"/>
        <dbReference type="ChEBI" id="CHEBI:15377"/>
        <dbReference type="ChEBI" id="CHEBI:28938"/>
        <dbReference type="ChEBI" id="CHEBI:35757"/>
        <dbReference type="ChEBI" id="CHEBI:83628"/>
        <dbReference type="EC" id="3.5.1.4"/>
    </reaction>
</comment>
<dbReference type="EMBL" id="ML743587">
    <property type="protein sequence ID" value="KAE8136065.1"/>
    <property type="molecule type" value="Genomic_DNA"/>
</dbReference>
<evidence type="ECO:0000256" key="3">
    <source>
        <dbReference type="ARBA" id="ARBA00012922"/>
    </source>
</evidence>
<dbReference type="InterPro" id="IPR036928">
    <property type="entry name" value="AS_sf"/>
</dbReference>
<evidence type="ECO:0000256" key="5">
    <source>
        <dbReference type="PIRSR" id="PIRSR001221-1"/>
    </source>
</evidence>
<dbReference type="GeneID" id="43646631"/>
<gene>
    <name evidence="7" type="ORF">BDV38DRAFT_294101</name>
</gene>
<dbReference type="Gene3D" id="3.90.1300.10">
    <property type="entry name" value="Amidase signature (AS) domain"/>
    <property type="match status" value="1"/>
</dbReference>
<keyword evidence="8" id="KW-1185">Reference proteome</keyword>
<dbReference type="SUPFAM" id="SSF75304">
    <property type="entry name" value="Amidase signature (AS) enzymes"/>
    <property type="match status" value="1"/>
</dbReference>
<dbReference type="GO" id="GO:0004040">
    <property type="term" value="F:amidase activity"/>
    <property type="evidence" value="ECO:0007669"/>
    <property type="project" value="UniProtKB-EC"/>
</dbReference>
<evidence type="ECO:0000256" key="1">
    <source>
        <dbReference type="ARBA" id="ARBA00001311"/>
    </source>
</evidence>
<name>A0A5N6SNB0_ASPPS</name>
<dbReference type="PANTHER" id="PTHR46072">
    <property type="entry name" value="AMIDASE-RELATED-RELATED"/>
    <property type="match status" value="1"/>
</dbReference>
<evidence type="ECO:0000313" key="7">
    <source>
        <dbReference type="EMBL" id="KAE8136065.1"/>
    </source>
</evidence>
<dbReference type="InterPro" id="IPR023631">
    <property type="entry name" value="Amidase_dom"/>
</dbReference>
<dbReference type="PIRSF" id="PIRSF001221">
    <property type="entry name" value="Amidase_fungi"/>
    <property type="match status" value="1"/>
</dbReference>
<reference evidence="7 8" key="1">
    <citation type="submission" date="2019-04" db="EMBL/GenBank/DDBJ databases">
        <title>Friends and foes A comparative genomics study of 23 Aspergillus species from section Flavi.</title>
        <authorList>
            <consortium name="DOE Joint Genome Institute"/>
            <person name="Kjaerbolling I."/>
            <person name="Vesth T."/>
            <person name="Frisvad J.C."/>
            <person name="Nybo J.L."/>
            <person name="Theobald S."/>
            <person name="Kildgaard S."/>
            <person name="Isbrandt T."/>
            <person name="Kuo A."/>
            <person name="Sato A."/>
            <person name="Lyhne E.K."/>
            <person name="Kogle M.E."/>
            <person name="Wiebenga A."/>
            <person name="Kun R.S."/>
            <person name="Lubbers R.J."/>
            <person name="Makela M.R."/>
            <person name="Barry K."/>
            <person name="Chovatia M."/>
            <person name="Clum A."/>
            <person name="Daum C."/>
            <person name="Haridas S."/>
            <person name="He G."/>
            <person name="LaButti K."/>
            <person name="Lipzen A."/>
            <person name="Mondo S."/>
            <person name="Riley R."/>
            <person name="Salamov A."/>
            <person name="Simmons B.A."/>
            <person name="Magnuson J.K."/>
            <person name="Henrissat B."/>
            <person name="Mortensen U.H."/>
            <person name="Larsen T.O."/>
            <person name="Devries R.P."/>
            <person name="Grigoriev I.V."/>
            <person name="Machida M."/>
            <person name="Baker S.E."/>
            <person name="Andersen M.R."/>
        </authorList>
    </citation>
    <scope>NUCLEOTIDE SEQUENCE [LARGE SCALE GENOMIC DNA]</scope>
    <source>
        <strain evidence="7 8">CBS 117625</strain>
    </source>
</reference>
<comment type="similarity">
    <text evidence="2">Belongs to the amidase family.</text>
</comment>
<feature type="active site" description="Charge relay system" evidence="5">
    <location>
        <position position="137"/>
    </location>
</feature>
<dbReference type="PANTHER" id="PTHR46072:SF4">
    <property type="entry name" value="AMIDASE C550.07-RELATED"/>
    <property type="match status" value="1"/>
</dbReference>
<protein>
    <recommendedName>
        <fullName evidence="3">amidase</fullName>
        <ecNumber evidence="3">3.5.1.4</ecNumber>
    </recommendedName>
</protein>
<feature type="domain" description="Amidase" evidence="6">
    <location>
        <begin position="81"/>
        <end position="526"/>
    </location>
</feature>
<feature type="active site" description="Charge relay system" evidence="5">
    <location>
        <position position="212"/>
    </location>
</feature>